<comment type="caution">
    <text evidence="1">The sequence shown here is derived from an EMBL/GenBank/DDBJ whole genome shotgun (WGS) entry which is preliminary data.</text>
</comment>
<dbReference type="AlphaFoldDB" id="A0A7D9KZP8"/>
<proteinExistence type="predicted"/>
<evidence type="ECO:0000313" key="1">
    <source>
        <dbReference type="EMBL" id="CAB4021876.1"/>
    </source>
</evidence>
<feature type="non-terminal residue" evidence="1">
    <location>
        <position position="1"/>
    </location>
</feature>
<keyword evidence="2" id="KW-1185">Reference proteome</keyword>
<dbReference type="Proteomes" id="UP001152795">
    <property type="component" value="Unassembled WGS sequence"/>
</dbReference>
<gene>
    <name evidence="1" type="ORF">PACLA_8A044629</name>
</gene>
<name>A0A7D9KZP8_PARCT</name>
<feature type="non-terminal residue" evidence="1">
    <location>
        <position position="231"/>
    </location>
</feature>
<protein>
    <submittedName>
        <fullName evidence="1">Uncharacterized protein</fullName>
    </submittedName>
</protein>
<dbReference type="OrthoDB" id="417037at2759"/>
<organism evidence="1 2">
    <name type="scientific">Paramuricea clavata</name>
    <name type="common">Red gorgonian</name>
    <name type="synonym">Violescent sea-whip</name>
    <dbReference type="NCBI Taxonomy" id="317549"/>
    <lineage>
        <taxon>Eukaryota</taxon>
        <taxon>Metazoa</taxon>
        <taxon>Cnidaria</taxon>
        <taxon>Anthozoa</taxon>
        <taxon>Octocorallia</taxon>
        <taxon>Malacalcyonacea</taxon>
        <taxon>Plexauridae</taxon>
        <taxon>Paramuricea</taxon>
    </lineage>
</organism>
<accession>A0A7D9KZP8</accession>
<reference evidence="1" key="1">
    <citation type="submission" date="2020-04" db="EMBL/GenBank/DDBJ databases">
        <authorList>
            <person name="Alioto T."/>
            <person name="Alioto T."/>
            <person name="Gomez Garrido J."/>
        </authorList>
    </citation>
    <scope>NUCLEOTIDE SEQUENCE</scope>
    <source>
        <strain evidence="1">A484AB</strain>
    </source>
</reference>
<sequence length="231" mass="26439">YVLSVLKFQYPTLFISWQCGICVFLLMSAHVFGYTKLSSIDRSVLKMWLPSMVLHTGVMYFGSVSLSKLAIPIFIGLQNLAYLCIEFLNFWKSKLLPTITTQISLVVIGFGAIYLFYSIFKTNPVAYMWISAYILCLGLYTLFLEIMNNTKLSGVDRIFYNSLFCVIFLTVLSIITREWVNFFEFPSRHHGRFIFSCWCSGILYCLASVLPHILTKETSSEMLEAGMTSGR</sequence>
<dbReference type="EMBL" id="CACRXK020011678">
    <property type="protein sequence ID" value="CAB4021876.1"/>
    <property type="molecule type" value="Genomic_DNA"/>
</dbReference>
<evidence type="ECO:0000313" key="2">
    <source>
        <dbReference type="Proteomes" id="UP001152795"/>
    </source>
</evidence>